<organism evidence="2 3">
    <name type="scientific">Rhodothermus marinus (strain ATCC 43812 / DSM 4252 / R-10)</name>
    <name type="common">Rhodothermus obamensis</name>
    <dbReference type="NCBI Taxonomy" id="518766"/>
    <lineage>
        <taxon>Bacteria</taxon>
        <taxon>Pseudomonadati</taxon>
        <taxon>Rhodothermota</taxon>
        <taxon>Rhodothermia</taxon>
        <taxon>Rhodothermales</taxon>
        <taxon>Rhodothermaceae</taxon>
        <taxon>Rhodothermus</taxon>
    </lineage>
</organism>
<dbReference type="InterPro" id="IPR042252">
    <property type="entry name" value="MtfA_N"/>
</dbReference>
<dbReference type="KEGG" id="rmr:Rmar_2231"/>
<dbReference type="OrthoDB" id="9786424at2"/>
<dbReference type="AlphaFoldDB" id="D0MDW6"/>
<proteinExistence type="predicted"/>
<dbReference type="Proteomes" id="UP000002221">
    <property type="component" value="Chromosome"/>
</dbReference>
<accession>D0MDW6</accession>
<keyword evidence="1" id="KW-0812">Transmembrane</keyword>
<dbReference type="InterPro" id="IPR010384">
    <property type="entry name" value="MtfA_fam"/>
</dbReference>
<keyword evidence="1" id="KW-0472">Membrane</keyword>
<dbReference type="CDD" id="cd20169">
    <property type="entry name" value="Peptidase_M90_mtfA"/>
    <property type="match status" value="1"/>
</dbReference>
<reference evidence="2 3" key="1">
    <citation type="journal article" date="2009" name="Stand. Genomic Sci.">
        <title>Complete genome sequence of Rhodothermus marinus type strain (R-10).</title>
        <authorList>
            <person name="Nolan M."/>
            <person name="Tindall B.J."/>
            <person name="Pomrenke H."/>
            <person name="Lapidus A."/>
            <person name="Copeland A."/>
            <person name="Glavina Del Rio T."/>
            <person name="Lucas S."/>
            <person name="Chen F."/>
            <person name="Tice H."/>
            <person name="Cheng J.F."/>
            <person name="Saunders E."/>
            <person name="Han C."/>
            <person name="Bruce D."/>
            <person name="Goodwin L."/>
            <person name="Chain P."/>
            <person name="Pitluck S."/>
            <person name="Ovchinikova G."/>
            <person name="Pati A."/>
            <person name="Ivanova N."/>
            <person name="Mavromatis K."/>
            <person name="Chen A."/>
            <person name="Palaniappan K."/>
            <person name="Land M."/>
            <person name="Hauser L."/>
            <person name="Chang Y.J."/>
            <person name="Jeffries C.D."/>
            <person name="Brettin T."/>
            <person name="Goker M."/>
            <person name="Bristow J."/>
            <person name="Eisen J.A."/>
            <person name="Markowitz V."/>
            <person name="Hugenholtz P."/>
            <person name="Kyrpides N.C."/>
            <person name="Klenk H.P."/>
            <person name="Detter J.C."/>
        </authorList>
    </citation>
    <scope>NUCLEOTIDE SEQUENCE [LARGE SCALE GENOMIC DNA]</scope>
    <source>
        <strain evidence="3">ATCC 43812 / DSM 4252 / R-10</strain>
    </source>
</reference>
<feature type="transmembrane region" description="Helical" evidence="1">
    <location>
        <begin position="34"/>
        <end position="53"/>
    </location>
</feature>
<dbReference type="HOGENOM" id="CLU_063037_0_1_10"/>
<dbReference type="EMBL" id="CP001807">
    <property type="protein sequence ID" value="ACY49110.1"/>
    <property type="molecule type" value="Genomic_DNA"/>
</dbReference>
<dbReference type="eggNOG" id="COG3228">
    <property type="taxonomic scope" value="Bacteria"/>
</dbReference>
<dbReference type="GO" id="GO:0005829">
    <property type="term" value="C:cytosol"/>
    <property type="evidence" value="ECO:0007669"/>
    <property type="project" value="TreeGrafter"/>
</dbReference>
<dbReference type="Gene3D" id="3.40.390.10">
    <property type="entry name" value="Collagenase (Catalytic Domain)"/>
    <property type="match status" value="1"/>
</dbReference>
<dbReference type="PANTHER" id="PTHR30164:SF2">
    <property type="entry name" value="PROTEIN MTFA"/>
    <property type="match status" value="1"/>
</dbReference>
<dbReference type="Gene3D" id="1.10.472.150">
    <property type="entry name" value="Glucose-regulated metallo-peptidase M90, N-terminal domain"/>
    <property type="match status" value="1"/>
</dbReference>
<dbReference type="STRING" id="518766.Rmar_2231"/>
<sequence>MRIVRPVTVWFYGMLALVLGGLAALVGLRAGVGAWPGGVVALGVLAVGARKPLRRWRLARRPFPEAWRRWLEAHVPFYRALDVAGRRRFERDVQFFLAEQRFEGVGVEVTDELRLAVAAGAALLLHGRPDWEWPARRTILFYADRFDADYFEDEAGEFDGMAHAQGPIILSAKAVEEGWAVPNDGSNVVLHELAHVFDFGDLDADGMPTLLDPASAEAWRRLIRQEMVKVRQGRSLLRRYAATNAAEFFAVAVENFFERPELLAHRHPELFAALQAFFNLDPRHPGASDFASGGSGNAFDTKPP</sequence>
<evidence type="ECO:0000313" key="3">
    <source>
        <dbReference type="Proteomes" id="UP000002221"/>
    </source>
</evidence>
<evidence type="ECO:0000313" key="2">
    <source>
        <dbReference type="EMBL" id="ACY49110.1"/>
    </source>
</evidence>
<dbReference type="PANTHER" id="PTHR30164">
    <property type="entry name" value="MTFA PEPTIDASE"/>
    <property type="match status" value="1"/>
</dbReference>
<name>D0MDW6_RHOM4</name>
<keyword evidence="3" id="KW-1185">Reference proteome</keyword>
<dbReference type="InterPro" id="IPR024079">
    <property type="entry name" value="MetalloPept_cat_dom_sf"/>
</dbReference>
<evidence type="ECO:0000256" key="1">
    <source>
        <dbReference type="SAM" id="Phobius"/>
    </source>
</evidence>
<gene>
    <name evidence="2" type="ordered locus">Rmar_2231</name>
</gene>
<dbReference type="SUPFAM" id="SSF55486">
    <property type="entry name" value="Metalloproteases ('zincins'), catalytic domain"/>
    <property type="match status" value="1"/>
</dbReference>
<dbReference type="GO" id="GO:0008237">
    <property type="term" value="F:metallopeptidase activity"/>
    <property type="evidence" value="ECO:0007669"/>
    <property type="project" value="InterPro"/>
</dbReference>
<feature type="transmembrane region" description="Helical" evidence="1">
    <location>
        <begin position="7"/>
        <end position="28"/>
    </location>
</feature>
<protein>
    <recommendedName>
        <fullName evidence="4">Zinc-dependent peptidase</fullName>
    </recommendedName>
</protein>
<evidence type="ECO:0008006" key="4">
    <source>
        <dbReference type="Google" id="ProtNLM"/>
    </source>
</evidence>
<dbReference type="RefSeq" id="WP_012844720.1">
    <property type="nucleotide sequence ID" value="NC_013501.1"/>
</dbReference>
<dbReference type="Pfam" id="PF06167">
    <property type="entry name" value="Peptidase_M90"/>
    <property type="match status" value="1"/>
</dbReference>
<keyword evidence="1" id="KW-1133">Transmembrane helix</keyword>
<dbReference type="GO" id="GO:0004177">
    <property type="term" value="F:aminopeptidase activity"/>
    <property type="evidence" value="ECO:0007669"/>
    <property type="project" value="TreeGrafter"/>
</dbReference>